<keyword evidence="11 13" id="KW-0472">Membrane</keyword>
<dbReference type="PANTHER" id="PTHR30529:SF7">
    <property type="entry name" value="CYTOCHROME B561 BACTERIAL_NI-HYDROGENASE DOMAIN-CONTAINING PROTEIN"/>
    <property type="match status" value="1"/>
</dbReference>
<dbReference type="eggNOG" id="COG2353">
    <property type="taxonomic scope" value="Bacteria"/>
</dbReference>
<keyword evidence="16" id="KW-1185">Reference proteome</keyword>
<keyword evidence="6 13" id="KW-0812">Transmembrane</keyword>
<evidence type="ECO:0000256" key="8">
    <source>
        <dbReference type="ARBA" id="ARBA00022982"/>
    </source>
</evidence>
<dbReference type="InterPro" id="IPR016174">
    <property type="entry name" value="Di-haem_cyt_TM"/>
</dbReference>
<dbReference type="AlphaFoldDB" id="Q0FKC7"/>
<keyword evidence="7" id="KW-0479">Metal-binding</keyword>
<keyword evidence="4" id="KW-1003">Cell membrane</keyword>
<dbReference type="EMBL" id="AATQ01000041">
    <property type="protein sequence ID" value="EAU44638.1"/>
    <property type="molecule type" value="Genomic_DNA"/>
</dbReference>
<dbReference type="Gene3D" id="2.40.128.110">
    <property type="entry name" value="Lipid/polyisoprenoid-binding, YceI-like"/>
    <property type="match status" value="1"/>
</dbReference>
<evidence type="ECO:0000256" key="4">
    <source>
        <dbReference type="ARBA" id="ARBA00022475"/>
    </source>
</evidence>
<comment type="caution">
    <text evidence="15">The sequence shown here is derived from an EMBL/GenBank/DDBJ whole genome shotgun (WGS) entry which is preliminary data.</text>
</comment>
<evidence type="ECO:0000256" key="7">
    <source>
        <dbReference type="ARBA" id="ARBA00022723"/>
    </source>
</evidence>
<evidence type="ECO:0000256" key="12">
    <source>
        <dbReference type="ARBA" id="ARBA00037975"/>
    </source>
</evidence>
<dbReference type="STRING" id="314265.R2601_24260"/>
<comment type="subcellular location">
    <subcellularLocation>
        <location evidence="2">Cell membrane</location>
        <topology evidence="2">Multi-pass membrane protein</topology>
    </subcellularLocation>
</comment>
<keyword evidence="10" id="KW-0408">Iron</keyword>
<organism evidence="15 16">
    <name type="scientific">Salipiger bermudensis (strain DSM 26914 / JCM 13377 / KCTC 12554 / HTCC2601)</name>
    <name type="common">Pelagibaca bermudensis</name>
    <dbReference type="NCBI Taxonomy" id="314265"/>
    <lineage>
        <taxon>Bacteria</taxon>
        <taxon>Pseudomonadati</taxon>
        <taxon>Pseudomonadota</taxon>
        <taxon>Alphaproteobacteria</taxon>
        <taxon>Rhodobacterales</taxon>
        <taxon>Roseobacteraceae</taxon>
        <taxon>Salipiger</taxon>
    </lineage>
</organism>
<accession>Q0FKC7</accession>
<dbReference type="Proteomes" id="UP000006230">
    <property type="component" value="Unassembled WGS sequence"/>
</dbReference>
<protein>
    <submittedName>
        <fullName evidence="15">Cytochrome, putative</fullName>
    </submittedName>
</protein>
<dbReference type="SUPFAM" id="SSF101874">
    <property type="entry name" value="YceI-like"/>
    <property type="match status" value="1"/>
</dbReference>
<sequence length="399" mass="41961">MPLSNTATSYGSLARTFHWLIALGILIMIPLGWIAHLAPMQDAGQIALKTALFSAHKTLGVAIFLLALGRIFWAIVQPRPVPLHPDRRAETTLADTVHWALYAALVIVPLSGWIEHAATDGFAPIWWPFGQDLPFVPNSPELAETMATVHFLAQWLLVGALVLHVAGAIKHAAVDRDATLRRMARGEPAGQPGGRHGGAAPAALALAAWIAVIGGGAAAGYFTNDESSDAPALEAAASDWEVQEGTLSISLVQMGSEVTGSFADWTAAIAFEPQDAPGKAGEVDVTISIPSLTLGSVTSQALGADFFAASEFPTASFRADLMNVADGYEAQGTLSLKGAEMPVTLPFTLTLDGDTAEMQGRTTLDRRNYGIGDNMADPGQLSFEVEVLIDLTATRSGGT</sequence>
<evidence type="ECO:0000256" key="1">
    <source>
        <dbReference type="ARBA" id="ARBA00001970"/>
    </source>
</evidence>
<keyword evidence="5" id="KW-0349">Heme</keyword>
<dbReference type="PANTHER" id="PTHR30529">
    <property type="entry name" value="CYTOCHROME B561"/>
    <property type="match status" value="1"/>
</dbReference>
<dbReference type="SUPFAM" id="SSF81342">
    <property type="entry name" value="Transmembrane di-heme cytochromes"/>
    <property type="match status" value="1"/>
</dbReference>
<evidence type="ECO:0000313" key="15">
    <source>
        <dbReference type="EMBL" id="EAU44638.1"/>
    </source>
</evidence>
<dbReference type="InterPro" id="IPR036761">
    <property type="entry name" value="TTHA0802/YceI-like_sf"/>
</dbReference>
<evidence type="ECO:0000313" key="16">
    <source>
        <dbReference type="Proteomes" id="UP000006230"/>
    </source>
</evidence>
<dbReference type="GO" id="GO:0009055">
    <property type="term" value="F:electron transfer activity"/>
    <property type="evidence" value="ECO:0007669"/>
    <property type="project" value="InterPro"/>
</dbReference>
<dbReference type="eggNOG" id="COG3038">
    <property type="taxonomic scope" value="Bacteria"/>
</dbReference>
<dbReference type="InterPro" id="IPR052168">
    <property type="entry name" value="Cytochrome_b561_oxidase"/>
</dbReference>
<proteinExistence type="inferred from homology"/>
<evidence type="ECO:0000256" key="13">
    <source>
        <dbReference type="SAM" id="Phobius"/>
    </source>
</evidence>
<evidence type="ECO:0000256" key="2">
    <source>
        <dbReference type="ARBA" id="ARBA00004651"/>
    </source>
</evidence>
<dbReference type="GO" id="GO:0022904">
    <property type="term" value="P:respiratory electron transport chain"/>
    <property type="evidence" value="ECO:0007669"/>
    <property type="project" value="InterPro"/>
</dbReference>
<dbReference type="SMART" id="SM00867">
    <property type="entry name" value="YceI"/>
    <property type="match status" value="1"/>
</dbReference>
<evidence type="ECO:0000256" key="9">
    <source>
        <dbReference type="ARBA" id="ARBA00022989"/>
    </source>
</evidence>
<keyword evidence="3" id="KW-0813">Transport</keyword>
<comment type="cofactor">
    <cofactor evidence="1">
        <name>heme b</name>
        <dbReference type="ChEBI" id="CHEBI:60344"/>
    </cofactor>
</comment>
<dbReference type="Pfam" id="PF04264">
    <property type="entry name" value="YceI"/>
    <property type="match status" value="1"/>
</dbReference>
<feature type="transmembrane region" description="Helical" evidence="13">
    <location>
        <begin position="59"/>
        <end position="76"/>
    </location>
</feature>
<evidence type="ECO:0000256" key="3">
    <source>
        <dbReference type="ARBA" id="ARBA00022448"/>
    </source>
</evidence>
<dbReference type="OrthoDB" id="1247465at2"/>
<feature type="transmembrane region" description="Helical" evidence="13">
    <location>
        <begin position="152"/>
        <end position="173"/>
    </location>
</feature>
<dbReference type="GO" id="GO:0020037">
    <property type="term" value="F:heme binding"/>
    <property type="evidence" value="ECO:0007669"/>
    <property type="project" value="TreeGrafter"/>
</dbReference>
<reference evidence="15 16" key="1">
    <citation type="journal article" date="2010" name="J. Bacteriol.">
        <title>Genome sequences of Pelagibaca bermudensis HTCC2601T and Maritimibacter alkaliphilus HTCC2654T, the type strains of two marine Roseobacter genera.</title>
        <authorList>
            <person name="Thrash J.C."/>
            <person name="Cho J.C."/>
            <person name="Ferriera S."/>
            <person name="Johnson J."/>
            <person name="Vergin K.L."/>
            <person name="Giovannoni S.J."/>
        </authorList>
    </citation>
    <scope>NUCLEOTIDE SEQUENCE [LARGE SCALE GENOMIC DNA]</scope>
    <source>
        <strain evidence="16">DSM 26914 / JCM 13377 / KCTC 12554 / HTCC2601</strain>
    </source>
</reference>
<keyword evidence="8" id="KW-0249">Electron transport</keyword>
<evidence type="ECO:0000256" key="10">
    <source>
        <dbReference type="ARBA" id="ARBA00023004"/>
    </source>
</evidence>
<evidence type="ECO:0000256" key="11">
    <source>
        <dbReference type="ARBA" id="ARBA00023136"/>
    </source>
</evidence>
<dbReference type="HOGENOM" id="CLU_050495_0_0_5"/>
<dbReference type="Gene3D" id="1.20.950.20">
    <property type="entry name" value="Transmembrane di-heme cytochromes, Chain C"/>
    <property type="match status" value="1"/>
</dbReference>
<dbReference type="GO" id="GO:0005886">
    <property type="term" value="C:plasma membrane"/>
    <property type="evidence" value="ECO:0007669"/>
    <property type="project" value="UniProtKB-SubCell"/>
</dbReference>
<dbReference type="InterPro" id="IPR011577">
    <property type="entry name" value="Cyt_b561_bac/Ni-Hgenase"/>
</dbReference>
<evidence type="ECO:0000256" key="5">
    <source>
        <dbReference type="ARBA" id="ARBA00022617"/>
    </source>
</evidence>
<keyword evidence="9 13" id="KW-1133">Transmembrane helix</keyword>
<dbReference type="InterPro" id="IPR007372">
    <property type="entry name" value="Lipid/polyisoprenoid-bd_YceI"/>
</dbReference>
<name>Q0FKC7_SALBH</name>
<gene>
    <name evidence="15" type="ORF">R2601_24260</name>
</gene>
<evidence type="ECO:0000259" key="14">
    <source>
        <dbReference type="SMART" id="SM00867"/>
    </source>
</evidence>
<dbReference type="GO" id="GO:0046872">
    <property type="term" value="F:metal ion binding"/>
    <property type="evidence" value="ECO:0007669"/>
    <property type="project" value="UniProtKB-KW"/>
</dbReference>
<comment type="similarity">
    <text evidence="12">Belongs to the cytochrome b561 family.</text>
</comment>
<evidence type="ECO:0000256" key="6">
    <source>
        <dbReference type="ARBA" id="ARBA00022692"/>
    </source>
</evidence>
<feature type="domain" description="Lipid/polyisoprenoid-binding YceI-like" evidence="14">
    <location>
        <begin position="239"/>
        <end position="394"/>
    </location>
</feature>
<dbReference type="RefSeq" id="WP_007800261.1">
    <property type="nucleotide sequence ID" value="NZ_DS022276.1"/>
</dbReference>
<feature type="transmembrane region" description="Helical" evidence="13">
    <location>
        <begin position="202"/>
        <end position="222"/>
    </location>
</feature>
<dbReference type="Pfam" id="PF01292">
    <property type="entry name" value="Ni_hydr_CYTB"/>
    <property type="match status" value="1"/>
</dbReference>
<feature type="transmembrane region" description="Helical" evidence="13">
    <location>
        <begin position="17"/>
        <end position="38"/>
    </location>
</feature>